<reference evidence="6 7" key="1">
    <citation type="journal article" date="2021" name="Elife">
        <title>Chloroplast acquisition without the gene transfer in kleptoplastic sea slugs, Plakobranchus ocellatus.</title>
        <authorList>
            <person name="Maeda T."/>
            <person name="Takahashi S."/>
            <person name="Yoshida T."/>
            <person name="Shimamura S."/>
            <person name="Takaki Y."/>
            <person name="Nagai Y."/>
            <person name="Toyoda A."/>
            <person name="Suzuki Y."/>
            <person name="Arimoto A."/>
            <person name="Ishii H."/>
            <person name="Satoh N."/>
            <person name="Nishiyama T."/>
            <person name="Hasebe M."/>
            <person name="Maruyama T."/>
            <person name="Minagawa J."/>
            <person name="Obokata J."/>
            <person name="Shigenobu S."/>
        </authorList>
    </citation>
    <scope>NUCLEOTIDE SEQUENCE [LARGE SCALE GENOMIC DNA]</scope>
</reference>
<accession>A0AAV4JWI9</accession>
<keyword evidence="7" id="KW-1185">Reference proteome</keyword>
<evidence type="ECO:0000256" key="1">
    <source>
        <dbReference type="ARBA" id="ARBA00004141"/>
    </source>
</evidence>
<protein>
    <submittedName>
        <fullName evidence="6">Solute carrier family 46, member 1</fullName>
    </submittedName>
</protein>
<feature type="transmembrane region" description="Helical" evidence="5">
    <location>
        <begin position="107"/>
        <end position="126"/>
    </location>
</feature>
<feature type="transmembrane region" description="Helical" evidence="5">
    <location>
        <begin position="74"/>
        <end position="95"/>
    </location>
</feature>
<name>A0AAV4JWI9_9GAST</name>
<evidence type="ECO:0000256" key="2">
    <source>
        <dbReference type="ARBA" id="ARBA00022692"/>
    </source>
</evidence>
<dbReference type="GO" id="GO:0022857">
    <property type="term" value="F:transmembrane transporter activity"/>
    <property type="evidence" value="ECO:0007669"/>
    <property type="project" value="TreeGrafter"/>
</dbReference>
<feature type="transmembrane region" description="Helical" evidence="5">
    <location>
        <begin position="38"/>
        <end position="54"/>
    </location>
</feature>
<dbReference type="Proteomes" id="UP000762676">
    <property type="component" value="Unassembled WGS sequence"/>
</dbReference>
<dbReference type="PANTHER" id="PTHR23507">
    <property type="entry name" value="ZGC:174356"/>
    <property type="match status" value="1"/>
</dbReference>
<sequence length="242" mass="26506">MVTVSFLQVKQSVAVYVREGAADQDGGRRETHVLSKRGLCLVLFVLTVAVNFSRTGVEALFQLKYPLCWAATKIYTVNGLRIFFSWVAILLTLTIMQKIFKLADRHVAVVGIVSSVLSNAALAFAVNDAMVYEVAVVGFMTRSIIPMLRSVLSSLVGQANQGAMYSGLSCIESLGASVFSTIANRIYYATLDSWAGAIFLIFACIMLIALVLITILNILFAKGQTREDTYVVQARNIQEDSR</sequence>
<dbReference type="GO" id="GO:0016020">
    <property type="term" value="C:membrane"/>
    <property type="evidence" value="ECO:0007669"/>
    <property type="project" value="UniProtKB-SubCell"/>
</dbReference>
<evidence type="ECO:0000256" key="5">
    <source>
        <dbReference type="SAM" id="Phobius"/>
    </source>
</evidence>
<dbReference type="AlphaFoldDB" id="A0AAV4JWI9"/>
<evidence type="ECO:0000313" key="6">
    <source>
        <dbReference type="EMBL" id="GFS25897.1"/>
    </source>
</evidence>
<keyword evidence="2 5" id="KW-0812">Transmembrane</keyword>
<organism evidence="6 7">
    <name type="scientific">Elysia marginata</name>
    <dbReference type="NCBI Taxonomy" id="1093978"/>
    <lineage>
        <taxon>Eukaryota</taxon>
        <taxon>Metazoa</taxon>
        <taxon>Spiralia</taxon>
        <taxon>Lophotrochozoa</taxon>
        <taxon>Mollusca</taxon>
        <taxon>Gastropoda</taxon>
        <taxon>Heterobranchia</taxon>
        <taxon>Euthyneura</taxon>
        <taxon>Panpulmonata</taxon>
        <taxon>Sacoglossa</taxon>
        <taxon>Placobranchoidea</taxon>
        <taxon>Plakobranchidae</taxon>
        <taxon>Elysia</taxon>
    </lineage>
</organism>
<proteinExistence type="predicted"/>
<dbReference type="SUPFAM" id="SSF103473">
    <property type="entry name" value="MFS general substrate transporter"/>
    <property type="match status" value="1"/>
</dbReference>
<feature type="transmembrane region" description="Helical" evidence="5">
    <location>
        <begin position="194"/>
        <end position="220"/>
    </location>
</feature>
<dbReference type="EMBL" id="BMAT01003453">
    <property type="protein sequence ID" value="GFS25897.1"/>
    <property type="molecule type" value="Genomic_DNA"/>
</dbReference>
<evidence type="ECO:0000256" key="4">
    <source>
        <dbReference type="ARBA" id="ARBA00023136"/>
    </source>
</evidence>
<comment type="subcellular location">
    <subcellularLocation>
        <location evidence="1">Membrane</location>
        <topology evidence="1">Multi-pass membrane protein</topology>
    </subcellularLocation>
</comment>
<dbReference type="InterPro" id="IPR036259">
    <property type="entry name" value="MFS_trans_sf"/>
</dbReference>
<dbReference type="Gene3D" id="1.20.1250.20">
    <property type="entry name" value="MFS general substrate transporter like domains"/>
    <property type="match status" value="1"/>
</dbReference>
<dbReference type="PANTHER" id="PTHR23507:SF1">
    <property type="entry name" value="FI18259P1-RELATED"/>
    <property type="match status" value="1"/>
</dbReference>
<keyword evidence="3 5" id="KW-1133">Transmembrane helix</keyword>
<evidence type="ECO:0000313" key="7">
    <source>
        <dbReference type="Proteomes" id="UP000762676"/>
    </source>
</evidence>
<gene>
    <name evidence="6" type="ORF">ElyMa_001699600</name>
</gene>
<comment type="caution">
    <text evidence="6">The sequence shown here is derived from an EMBL/GenBank/DDBJ whole genome shotgun (WGS) entry which is preliminary data.</text>
</comment>
<keyword evidence="4 5" id="KW-0472">Membrane</keyword>
<evidence type="ECO:0000256" key="3">
    <source>
        <dbReference type="ARBA" id="ARBA00022989"/>
    </source>
</evidence>